<evidence type="ECO:0000313" key="13">
    <source>
        <dbReference type="EMBL" id="WWD04999.1"/>
    </source>
</evidence>
<dbReference type="PROSITE" id="PS00154">
    <property type="entry name" value="ATPASE_E1_E2"/>
    <property type="match status" value="1"/>
</dbReference>
<evidence type="ECO:0000256" key="1">
    <source>
        <dbReference type="ARBA" id="ARBA00004141"/>
    </source>
</evidence>
<dbReference type="InterPro" id="IPR036163">
    <property type="entry name" value="HMA_dom_sf"/>
</dbReference>
<dbReference type="GO" id="GO:0005524">
    <property type="term" value="F:ATP binding"/>
    <property type="evidence" value="ECO:0007669"/>
    <property type="project" value="UniProtKB-UniRule"/>
</dbReference>
<dbReference type="KEGG" id="ker:91101874"/>
<dbReference type="GO" id="GO:0005507">
    <property type="term" value="F:copper ion binding"/>
    <property type="evidence" value="ECO:0007669"/>
    <property type="project" value="TreeGrafter"/>
</dbReference>
<dbReference type="GeneID" id="91101874"/>
<evidence type="ECO:0000256" key="6">
    <source>
        <dbReference type="ARBA" id="ARBA00022840"/>
    </source>
</evidence>
<organism evidence="13 14">
    <name type="scientific">Kwoniella europaea PYCC6329</name>
    <dbReference type="NCBI Taxonomy" id="1423913"/>
    <lineage>
        <taxon>Eukaryota</taxon>
        <taxon>Fungi</taxon>
        <taxon>Dikarya</taxon>
        <taxon>Basidiomycota</taxon>
        <taxon>Agaricomycotina</taxon>
        <taxon>Tremellomycetes</taxon>
        <taxon>Tremellales</taxon>
        <taxon>Cryptococcaceae</taxon>
        <taxon>Kwoniella</taxon>
    </lineage>
</organism>
<dbReference type="Proteomes" id="UP001358614">
    <property type="component" value="Chromosome 1"/>
</dbReference>
<dbReference type="SFLD" id="SFLDF00027">
    <property type="entry name" value="p-type_atpase"/>
    <property type="match status" value="1"/>
</dbReference>
<dbReference type="GO" id="GO:0043682">
    <property type="term" value="F:P-type divalent copper transporter activity"/>
    <property type="evidence" value="ECO:0007669"/>
    <property type="project" value="TreeGrafter"/>
</dbReference>
<dbReference type="AlphaFoldDB" id="A0AAX4KG31"/>
<evidence type="ECO:0000256" key="4">
    <source>
        <dbReference type="ARBA" id="ARBA00022723"/>
    </source>
</evidence>
<evidence type="ECO:0000313" key="14">
    <source>
        <dbReference type="Proteomes" id="UP001358614"/>
    </source>
</evidence>
<evidence type="ECO:0000256" key="9">
    <source>
        <dbReference type="ARBA" id="ARBA00023136"/>
    </source>
</evidence>
<sequence length="1237" mass="133407">MTSETTLPTSLPTITLLISNMHCTSCCETIHQLLSTIQSIKSVSTSLLLHSVTFSVDLDNTASSSNGKPKTIGRVIEEALKVLRGEGGFNVIAESSDGSSRSKYLDSFGEDDEIGWIGRLLFQTKRGNERKKLEDRKKKHLEHCKICQDELAGRDIALGQVQEAQPSQGVDLPLENDRVPSIPKNKDDEVGLIKTTLSIEGMTCASCVNSITSSLKSTPGIVSVNINLLGSSGIVRHRSSTTPHDVANLIEDIGFEAQVIKSELEGKPLDQGEQGSQSFKSVFSIEGMTCASCTGAITRALQDHEGIESINIDLLNNAGTIIHYSEIAPDQIKDMIEEVGYGAELSSSQPLSASSAKGKEKDEGPKLRTVQLKIEGMFCHDCVRKVNSYLDSLTGIETYTPITLQSPITTIAYYPYQPLTIRDLIEGISNVAPEFEVEILKTQSLSERSKKIQKKEAILLASHCAVAIIFAIPTFIIAIVSMILLPHHSSFKMKMMEPVWGAANMGTLILWPLASVVQFGVGRIFYKRAFASIWPHLRRLVPSALRTKSMRRLPPRPLGWKTLVSFGSMDLLVVLSTTVSYFASLAMLILDVRASPGTESVGTYFDSSVFLIMFILLGRTLEAYAKSRTTDAVSLLGKMRPDTALLVETPPTSDATEVHNDIERKQSQGTTSTSTSESGTPITRTIPVDHLEIGDTILLPPGSLPPTDGIIVSGQTTFDESSLTGESLPIKKSIDDQVFTGTVNLSSAITMKVTDLAENTMLEKIIRAVSDASARKAPLELMAEKLTGYFVPVIVYFSLLVLAIWLILALTHTVDNQDEGKAGGRVFFALEFAIATLVVACPCGIGLAVPCANAVGNGIAAKNGILASGGGEAFLAATRIRRIAFDKTGTLTIGKSVVTDEEWMIKDEKEKEWVKRATKEVERGSTHPLAVGLVEYLEKEQAASGSNALDDEKQNTISFNHVEVLETKEIAGRGLKAIVKIDNQTINLLIGNVAHMIDHDVILDTAHQSLVEKWSNQAKSVVAIASQIASEERYKLSAIFSLSDPPRETSAGLIKSLKERGIQVSMLSGDNQSTALAVGKMLGLEEREVKGGVGPEGKAEVIRGMQRGLKEGESGDGKGLVMFVGDGLNDSVALAAADVSCAMGHGSQATLASADFVLLSSSLPSILTLLHISKKIILRQKLNLLWALFFNVVCLPFAAGVFYGIHGIRLTPVWSAVLMALSSVSVVGSSLAMRWGL</sequence>
<evidence type="ECO:0000256" key="11">
    <source>
        <dbReference type="SAM" id="MobiDB-lite"/>
    </source>
</evidence>
<feature type="transmembrane region" description="Helical" evidence="10">
    <location>
        <begin position="558"/>
        <end position="589"/>
    </location>
</feature>
<evidence type="ECO:0000256" key="7">
    <source>
        <dbReference type="ARBA" id="ARBA00022967"/>
    </source>
</evidence>
<dbReference type="Pfam" id="PF00403">
    <property type="entry name" value="HMA"/>
    <property type="match status" value="3"/>
</dbReference>
<dbReference type="InterPro" id="IPR008250">
    <property type="entry name" value="ATPase_P-typ_transduc_dom_A_sf"/>
</dbReference>
<dbReference type="SUPFAM" id="SSF81653">
    <property type="entry name" value="Calcium ATPase, transduction domain A"/>
    <property type="match status" value="1"/>
</dbReference>
<keyword evidence="6 10" id="KW-0067">ATP-binding</keyword>
<feature type="transmembrane region" description="Helical" evidence="10">
    <location>
        <begin position="601"/>
        <end position="618"/>
    </location>
</feature>
<dbReference type="SFLD" id="SFLDS00003">
    <property type="entry name" value="Haloacid_Dehalogenase"/>
    <property type="match status" value="1"/>
</dbReference>
<dbReference type="PROSITE" id="PS50846">
    <property type="entry name" value="HMA_2"/>
    <property type="match status" value="3"/>
</dbReference>
<keyword evidence="5 10" id="KW-0547">Nucleotide-binding</keyword>
<dbReference type="SUPFAM" id="SSF56784">
    <property type="entry name" value="HAD-like"/>
    <property type="match status" value="1"/>
</dbReference>
<dbReference type="RefSeq" id="XP_066082966.1">
    <property type="nucleotide sequence ID" value="XM_066226869.1"/>
</dbReference>
<feature type="region of interest" description="Disordered" evidence="11">
    <location>
        <begin position="167"/>
        <end position="186"/>
    </location>
</feature>
<dbReference type="InterPro" id="IPR018303">
    <property type="entry name" value="ATPase_P-typ_P_site"/>
</dbReference>
<dbReference type="NCBIfam" id="TIGR01525">
    <property type="entry name" value="ATPase-IB_hvy"/>
    <property type="match status" value="1"/>
</dbReference>
<comment type="similarity">
    <text evidence="2 10">Belongs to the cation transport ATPase (P-type) (TC 3.A.3) family. Type IB subfamily.</text>
</comment>
<dbReference type="CDD" id="cd00371">
    <property type="entry name" value="HMA"/>
    <property type="match status" value="3"/>
</dbReference>
<dbReference type="InterPro" id="IPR059000">
    <property type="entry name" value="ATPase_P-type_domA"/>
</dbReference>
<dbReference type="Pfam" id="PF00122">
    <property type="entry name" value="E1-E2_ATPase"/>
    <property type="match status" value="1"/>
</dbReference>
<feature type="transmembrane region" description="Helical" evidence="10">
    <location>
        <begin position="505"/>
        <end position="526"/>
    </location>
</feature>
<protein>
    <recommendedName>
        <fullName evidence="12">HMA domain-containing protein</fullName>
    </recommendedName>
</protein>
<name>A0AAX4KG31_9TREE</name>
<feature type="transmembrane region" description="Helical" evidence="10">
    <location>
        <begin position="1184"/>
        <end position="1205"/>
    </location>
</feature>
<dbReference type="PANTHER" id="PTHR43520">
    <property type="entry name" value="ATP7, ISOFORM B"/>
    <property type="match status" value="1"/>
</dbReference>
<dbReference type="NCBIfam" id="TIGR01494">
    <property type="entry name" value="ATPase_P-type"/>
    <property type="match status" value="2"/>
</dbReference>
<dbReference type="InterPro" id="IPR027256">
    <property type="entry name" value="P-typ_ATPase_IB"/>
</dbReference>
<feature type="domain" description="HMA" evidence="12">
    <location>
        <begin position="279"/>
        <end position="344"/>
    </location>
</feature>
<dbReference type="Gene3D" id="3.40.1110.10">
    <property type="entry name" value="Calcium-transporting ATPase, cytoplasmic domain N"/>
    <property type="match status" value="1"/>
</dbReference>
<evidence type="ECO:0000259" key="12">
    <source>
        <dbReference type="PROSITE" id="PS50846"/>
    </source>
</evidence>
<feature type="transmembrane region" description="Helical" evidence="10">
    <location>
        <begin position="1211"/>
        <end position="1233"/>
    </location>
</feature>
<dbReference type="GO" id="GO:0016020">
    <property type="term" value="C:membrane"/>
    <property type="evidence" value="ECO:0007669"/>
    <property type="project" value="UniProtKB-SubCell"/>
</dbReference>
<dbReference type="InterPro" id="IPR023214">
    <property type="entry name" value="HAD_sf"/>
</dbReference>
<dbReference type="PROSITE" id="PS01229">
    <property type="entry name" value="COF_2"/>
    <property type="match status" value="1"/>
</dbReference>
<proteinExistence type="inferred from homology"/>
<dbReference type="InterPro" id="IPR036412">
    <property type="entry name" value="HAD-like_sf"/>
</dbReference>
<dbReference type="FunFam" id="3.30.70.100:FF:000001">
    <property type="entry name" value="ATPase copper transporting beta"/>
    <property type="match status" value="2"/>
</dbReference>
<evidence type="ECO:0000256" key="8">
    <source>
        <dbReference type="ARBA" id="ARBA00022989"/>
    </source>
</evidence>
<feature type="compositionally biased region" description="Basic and acidic residues" evidence="11">
    <location>
        <begin position="656"/>
        <end position="666"/>
    </location>
</feature>
<reference evidence="13 14" key="1">
    <citation type="submission" date="2024-01" db="EMBL/GenBank/DDBJ databases">
        <title>Comparative genomics of Cryptococcus and Kwoniella reveals pathogenesis evolution and contrasting modes of karyotype evolution via chromosome fusion or intercentromeric recombination.</title>
        <authorList>
            <person name="Coelho M.A."/>
            <person name="David-Palma M."/>
            <person name="Shea T."/>
            <person name="Bowers K."/>
            <person name="McGinley-Smith S."/>
            <person name="Mohammad A.W."/>
            <person name="Gnirke A."/>
            <person name="Yurkov A.M."/>
            <person name="Nowrousian M."/>
            <person name="Sun S."/>
            <person name="Cuomo C.A."/>
            <person name="Heitman J."/>
        </authorList>
    </citation>
    <scope>NUCLEOTIDE SEQUENCE [LARGE SCALE GENOMIC DNA]</scope>
    <source>
        <strain evidence="13 14">PYCC6329</strain>
    </source>
</reference>
<dbReference type="PANTHER" id="PTHR43520:SF32">
    <property type="entry name" value="COPPER RESISTANCE P-TYPE ATPASE (EUROFUNG)"/>
    <property type="match status" value="1"/>
</dbReference>
<keyword evidence="9 10" id="KW-0472">Membrane</keyword>
<comment type="subcellular location">
    <subcellularLocation>
        <location evidence="1">Membrane</location>
        <topology evidence="1">Multi-pass membrane protein</topology>
    </subcellularLocation>
</comment>
<dbReference type="Gene3D" id="3.30.70.100">
    <property type="match status" value="4"/>
</dbReference>
<dbReference type="PRINTS" id="PR00119">
    <property type="entry name" value="CATATPASE"/>
</dbReference>
<dbReference type="Gene3D" id="2.70.150.10">
    <property type="entry name" value="Calcium-transporting ATPase, cytoplasmic transduction domain A"/>
    <property type="match status" value="1"/>
</dbReference>
<keyword evidence="7" id="KW-1278">Translocase</keyword>
<dbReference type="SUPFAM" id="SSF55008">
    <property type="entry name" value="HMA, heavy metal-associated domain"/>
    <property type="match status" value="4"/>
</dbReference>
<dbReference type="PROSITE" id="PS01047">
    <property type="entry name" value="HMA_1"/>
    <property type="match status" value="3"/>
</dbReference>
<evidence type="ECO:0000256" key="5">
    <source>
        <dbReference type="ARBA" id="ARBA00022741"/>
    </source>
</evidence>
<evidence type="ECO:0000256" key="3">
    <source>
        <dbReference type="ARBA" id="ARBA00022692"/>
    </source>
</evidence>
<dbReference type="EMBL" id="CP144089">
    <property type="protein sequence ID" value="WWD04999.1"/>
    <property type="molecule type" value="Genomic_DNA"/>
</dbReference>
<feature type="transmembrane region" description="Helical" evidence="10">
    <location>
        <begin position="458"/>
        <end position="485"/>
    </location>
</feature>
<dbReference type="InterPro" id="IPR006121">
    <property type="entry name" value="HMA_dom"/>
</dbReference>
<feature type="region of interest" description="Disordered" evidence="11">
    <location>
        <begin position="650"/>
        <end position="684"/>
    </location>
</feature>
<dbReference type="InterPro" id="IPR001757">
    <property type="entry name" value="P_typ_ATPase"/>
</dbReference>
<dbReference type="GO" id="GO:0016887">
    <property type="term" value="F:ATP hydrolysis activity"/>
    <property type="evidence" value="ECO:0007669"/>
    <property type="project" value="InterPro"/>
</dbReference>
<keyword evidence="4 10" id="KW-0479">Metal-binding</keyword>
<gene>
    <name evidence="13" type="ORF">V865_003070</name>
</gene>
<dbReference type="InterPro" id="IPR023298">
    <property type="entry name" value="ATPase_P-typ_TM_dom_sf"/>
</dbReference>
<feature type="transmembrane region" description="Helical" evidence="10">
    <location>
        <begin position="786"/>
        <end position="808"/>
    </location>
</feature>
<dbReference type="InterPro" id="IPR023299">
    <property type="entry name" value="ATPase_P-typ_cyto_dom_N"/>
</dbReference>
<dbReference type="GO" id="GO:0055070">
    <property type="term" value="P:copper ion homeostasis"/>
    <property type="evidence" value="ECO:0007669"/>
    <property type="project" value="TreeGrafter"/>
</dbReference>
<keyword evidence="8 10" id="KW-1133">Transmembrane helix</keyword>
<feature type="domain" description="HMA" evidence="12">
    <location>
        <begin position="193"/>
        <end position="258"/>
    </location>
</feature>
<keyword evidence="14" id="KW-1185">Reference proteome</keyword>
<dbReference type="Pfam" id="PF00702">
    <property type="entry name" value="Hydrolase"/>
    <property type="match status" value="1"/>
</dbReference>
<evidence type="ECO:0000256" key="2">
    <source>
        <dbReference type="ARBA" id="ARBA00006024"/>
    </source>
</evidence>
<feature type="domain" description="HMA" evidence="12">
    <location>
        <begin position="12"/>
        <end position="84"/>
    </location>
</feature>
<accession>A0AAX4KG31</accession>
<dbReference type="SUPFAM" id="SSF81665">
    <property type="entry name" value="Calcium ATPase, transmembrane domain M"/>
    <property type="match status" value="1"/>
</dbReference>
<dbReference type="InterPro" id="IPR017969">
    <property type="entry name" value="Heavy-metal-associated_CS"/>
</dbReference>
<feature type="compositionally biased region" description="Low complexity" evidence="11">
    <location>
        <begin position="667"/>
        <end position="680"/>
    </location>
</feature>
<keyword evidence="3 10" id="KW-0812">Transmembrane</keyword>
<dbReference type="Gene3D" id="3.40.50.1000">
    <property type="entry name" value="HAD superfamily/HAD-like"/>
    <property type="match status" value="1"/>
</dbReference>
<dbReference type="InterPro" id="IPR044492">
    <property type="entry name" value="P_typ_ATPase_HD_dom"/>
</dbReference>
<dbReference type="SFLD" id="SFLDG00002">
    <property type="entry name" value="C1.7:_P-type_atpase_like"/>
    <property type="match status" value="1"/>
</dbReference>
<evidence type="ECO:0000256" key="10">
    <source>
        <dbReference type="RuleBase" id="RU362081"/>
    </source>
</evidence>